<accession>A0ABW8SG21</accession>
<proteinExistence type="predicted"/>
<dbReference type="PANTHER" id="PTHR30032">
    <property type="entry name" value="N-ACETYLMURAMOYL-L-ALANINE AMIDASE-RELATED"/>
    <property type="match status" value="1"/>
</dbReference>
<evidence type="ECO:0000256" key="1">
    <source>
        <dbReference type="SAM" id="SignalP"/>
    </source>
</evidence>
<organism evidence="2 3">
    <name type="scientific">Candidatus Clostridium eludens</name>
    <dbReference type="NCBI Taxonomy" id="3381663"/>
    <lineage>
        <taxon>Bacteria</taxon>
        <taxon>Bacillati</taxon>
        <taxon>Bacillota</taxon>
        <taxon>Clostridia</taxon>
        <taxon>Eubacteriales</taxon>
        <taxon>Clostridiaceae</taxon>
        <taxon>Clostridium</taxon>
    </lineage>
</organism>
<comment type="caution">
    <text evidence="2">The sequence shown here is derived from an EMBL/GenBank/DDBJ whole genome shotgun (WGS) entry which is preliminary data.</text>
</comment>
<dbReference type="RefSeq" id="WP_406791113.1">
    <property type="nucleotide sequence ID" value="NZ_JBJHZX010000006.1"/>
</dbReference>
<evidence type="ECO:0000313" key="2">
    <source>
        <dbReference type="EMBL" id="MFL0194989.1"/>
    </source>
</evidence>
<reference evidence="2 3" key="1">
    <citation type="submission" date="2024-11" db="EMBL/GenBank/DDBJ databases">
        <authorList>
            <person name="Heng Y.C."/>
            <person name="Lim A.C.H."/>
            <person name="Lee J.K.Y."/>
            <person name="Kittelmann S."/>
        </authorList>
    </citation>
    <scope>NUCLEOTIDE SEQUENCE [LARGE SCALE GENOMIC DNA]</scope>
    <source>
        <strain evidence="2 3">WILCCON 0269</strain>
    </source>
</reference>
<gene>
    <name evidence="2" type="ORF">ACJDU8_05280</name>
</gene>
<name>A0ABW8SG21_9CLOT</name>
<protein>
    <submittedName>
        <fullName evidence="2">Cell wall-binding repeat-containing protein</fullName>
    </submittedName>
</protein>
<dbReference type="Gene3D" id="3.40.50.12090">
    <property type="match status" value="1"/>
</dbReference>
<dbReference type="Proteomes" id="UP001623660">
    <property type="component" value="Unassembled WGS sequence"/>
</dbReference>
<sequence length="227" mass="24513">MLKSRKYLLALTLIFGASLIATSNVLAKNSINIHRLAGQDRYGTSSAIVTEGWTQSNYAVLVNGENFPDAIVSSPLAKKYNAPILLTASNTLTDSTKQKLQNLGVKNVFIIGGTGVISGDIENTLQGMGISVKRICGQDRYETSVDVAKELGISKGVFVVSGEHYQDALSVAPIADKLQYPIILISQDSVTNTVKEYINDIKNNGGEVDVVALKPLNRFGQLHLYLL</sequence>
<dbReference type="EMBL" id="JBJHZX010000006">
    <property type="protein sequence ID" value="MFL0194989.1"/>
    <property type="molecule type" value="Genomic_DNA"/>
</dbReference>
<feature type="signal peptide" evidence="1">
    <location>
        <begin position="1"/>
        <end position="27"/>
    </location>
</feature>
<dbReference type="Pfam" id="PF04122">
    <property type="entry name" value="CW_binding_2"/>
    <property type="match status" value="2"/>
</dbReference>
<dbReference type="InterPro" id="IPR051922">
    <property type="entry name" value="Bact_Sporulation_Assoc"/>
</dbReference>
<keyword evidence="3" id="KW-1185">Reference proteome</keyword>
<dbReference type="PANTHER" id="PTHR30032:SF8">
    <property type="entry name" value="GERMINATION-SPECIFIC N-ACETYLMURAMOYL-L-ALANINE AMIDASE"/>
    <property type="match status" value="1"/>
</dbReference>
<feature type="chain" id="PRO_5046127794" evidence="1">
    <location>
        <begin position="28"/>
        <end position="227"/>
    </location>
</feature>
<dbReference type="InterPro" id="IPR007253">
    <property type="entry name" value="Cell_wall-bd_2"/>
</dbReference>
<evidence type="ECO:0000313" key="3">
    <source>
        <dbReference type="Proteomes" id="UP001623660"/>
    </source>
</evidence>
<keyword evidence="1" id="KW-0732">Signal</keyword>